<organism evidence="2 3">
    <name type="scientific">Winogradskyella eximia</name>
    <dbReference type="NCBI Taxonomy" id="262006"/>
    <lineage>
        <taxon>Bacteria</taxon>
        <taxon>Pseudomonadati</taxon>
        <taxon>Bacteroidota</taxon>
        <taxon>Flavobacteriia</taxon>
        <taxon>Flavobacteriales</taxon>
        <taxon>Flavobacteriaceae</taxon>
        <taxon>Winogradskyella</taxon>
    </lineage>
</organism>
<keyword evidence="3" id="KW-1185">Reference proteome</keyword>
<comment type="caution">
    <text evidence="2">The sequence shown here is derived from an EMBL/GenBank/DDBJ whole genome shotgun (WGS) entry which is preliminary data.</text>
</comment>
<reference evidence="2 3" key="1">
    <citation type="submission" date="2018-07" db="EMBL/GenBank/DDBJ databases">
        <title>Genomic Encyclopedia of Type Strains, Phase III (KMG-III): the genomes of soil and plant-associated and newly described type strains.</title>
        <authorList>
            <person name="Whitman W."/>
        </authorList>
    </citation>
    <scope>NUCLEOTIDE SEQUENCE [LARGE SCALE GENOMIC DNA]</scope>
    <source>
        <strain evidence="2 3">CECT 7946</strain>
    </source>
</reference>
<evidence type="ECO:0008006" key="4">
    <source>
        <dbReference type="Google" id="ProtNLM"/>
    </source>
</evidence>
<evidence type="ECO:0000313" key="2">
    <source>
        <dbReference type="EMBL" id="RED46497.1"/>
    </source>
</evidence>
<dbReference type="Proteomes" id="UP000256980">
    <property type="component" value="Unassembled WGS sequence"/>
</dbReference>
<keyword evidence="1" id="KW-0732">Signal</keyword>
<dbReference type="EMBL" id="QRDV01000001">
    <property type="protein sequence ID" value="RED46497.1"/>
    <property type="molecule type" value="Genomic_DNA"/>
</dbReference>
<proteinExistence type="predicted"/>
<evidence type="ECO:0000256" key="1">
    <source>
        <dbReference type="SAM" id="SignalP"/>
    </source>
</evidence>
<dbReference type="AlphaFoldDB" id="A0A3D9HAI6"/>
<dbReference type="RefSeq" id="WP_147299159.1">
    <property type="nucleotide sequence ID" value="NZ_QRDV01000001.1"/>
</dbReference>
<sequence length="139" mass="15411">MKINLFIPLICFVLLLSSCSRTDDNLGNEDAINVPWSLKSIVGGLAGTNVNFNIGTVLWTFNDSSNTLTVINNNTNDDVYDGLETGSYSYTMTIIDGLEYLIVNEDYNLGRLEYINSELTLDNGIPLDGLLLTFEIYIP</sequence>
<name>A0A3D9HAI6_9FLAO</name>
<accession>A0A3D9HAI6</accession>
<feature type="signal peptide" evidence="1">
    <location>
        <begin position="1"/>
        <end position="22"/>
    </location>
</feature>
<feature type="chain" id="PRO_5017764013" description="Lipocalin-like protein" evidence="1">
    <location>
        <begin position="23"/>
        <end position="139"/>
    </location>
</feature>
<evidence type="ECO:0000313" key="3">
    <source>
        <dbReference type="Proteomes" id="UP000256980"/>
    </source>
</evidence>
<protein>
    <recommendedName>
        <fullName evidence="4">Lipocalin-like protein</fullName>
    </recommendedName>
</protein>
<dbReference type="PROSITE" id="PS51257">
    <property type="entry name" value="PROKAR_LIPOPROTEIN"/>
    <property type="match status" value="1"/>
</dbReference>
<dbReference type="OrthoDB" id="1201884at2"/>
<gene>
    <name evidence="2" type="ORF">DFQ10_101268</name>
</gene>